<sequence>MTIINSPAKEIDRNLLSVEAPLEISDNSDAHSTLTAESDGESSDGASLFSAASSVFDFVYENGRRYTNRRDGKYMLPNDEAEEERLNVGHAAFFFMLKGELHIAPVYPRRVLDLGTGTGCWAIDMGDLYPDAEIIGTDLSPIQPHFVPPNVHFEVDDFEDEEWGFSEKERFDLIHTRHLVGSVQDWRSFVRKCYDNLQPGGFLELHETDIVNTYSEDNSIKGSAIEKYSLSLKIAGIKAGRPMHITSELSSYLEEAGFINIVVRKTRAPIGTWPKDEFHKQLGEQLREMALSGLEAYGLATFTRVLGWSEDRARELIEDCKRDFMDRKVHTIYPQYFIYAQRPEI</sequence>
<dbReference type="PANTHER" id="PTHR43591">
    <property type="entry name" value="METHYLTRANSFERASE"/>
    <property type="match status" value="1"/>
</dbReference>
<reference evidence="1 2" key="1">
    <citation type="journal article" date="2018" name="Nat. Ecol. Evol.">
        <title>Pezizomycetes genomes reveal the molecular basis of ectomycorrhizal truffle lifestyle.</title>
        <authorList>
            <person name="Murat C."/>
            <person name="Payen T."/>
            <person name="Noel B."/>
            <person name="Kuo A."/>
            <person name="Morin E."/>
            <person name="Chen J."/>
            <person name="Kohler A."/>
            <person name="Krizsan K."/>
            <person name="Balestrini R."/>
            <person name="Da Silva C."/>
            <person name="Montanini B."/>
            <person name="Hainaut M."/>
            <person name="Levati E."/>
            <person name="Barry K.W."/>
            <person name="Belfiori B."/>
            <person name="Cichocki N."/>
            <person name="Clum A."/>
            <person name="Dockter R.B."/>
            <person name="Fauchery L."/>
            <person name="Guy J."/>
            <person name="Iotti M."/>
            <person name="Le Tacon F."/>
            <person name="Lindquist E.A."/>
            <person name="Lipzen A."/>
            <person name="Malagnac F."/>
            <person name="Mello A."/>
            <person name="Molinier V."/>
            <person name="Miyauchi S."/>
            <person name="Poulain J."/>
            <person name="Riccioni C."/>
            <person name="Rubini A."/>
            <person name="Sitrit Y."/>
            <person name="Splivallo R."/>
            <person name="Traeger S."/>
            <person name="Wang M."/>
            <person name="Zifcakova L."/>
            <person name="Wipf D."/>
            <person name="Zambonelli A."/>
            <person name="Paolocci F."/>
            <person name="Nowrousian M."/>
            <person name="Ottonello S."/>
            <person name="Baldrian P."/>
            <person name="Spatafora J.W."/>
            <person name="Henrissat B."/>
            <person name="Nagy L.G."/>
            <person name="Aury J.M."/>
            <person name="Wincker P."/>
            <person name="Grigoriev I.V."/>
            <person name="Bonfante P."/>
            <person name="Martin F.M."/>
        </authorList>
    </citation>
    <scope>NUCLEOTIDE SEQUENCE [LARGE SCALE GENOMIC DNA]</scope>
    <source>
        <strain evidence="1 2">RN42</strain>
    </source>
</reference>
<gene>
    <name evidence="1" type="ORF">BJ508DRAFT_306784</name>
</gene>
<dbReference type="AlphaFoldDB" id="A0A3N4IAQ9"/>
<protein>
    <submittedName>
        <fullName evidence="1">S-adenosyl-L-methionine-dependent methyltransferase</fullName>
    </submittedName>
</protein>
<dbReference type="GO" id="GO:0032259">
    <property type="term" value="P:methylation"/>
    <property type="evidence" value="ECO:0007669"/>
    <property type="project" value="UniProtKB-KW"/>
</dbReference>
<dbReference type="CDD" id="cd02440">
    <property type="entry name" value="AdoMet_MTases"/>
    <property type="match status" value="1"/>
</dbReference>
<name>A0A3N4IAQ9_ASCIM</name>
<dbReference type="SUPFAM" id="SSF53335">
    <property type="entry name" value="S-adenosyl-L-methionine-dependent methyltransferases"/>
    <property type="match status" value="1"/>
</dbReference>
<evidence type="ECO:0000313" key="2">
    <source>
        <dbReference type="Proteomes" id="UP000275078"/>
    </source>
</evidence>
<dbReference type="Pfam" id="PF13489">
    <property type="entry name" value="Methyltransf_23"/>
    <property type="match status" value="1"/>
</dbReference>
<dbReference type="InterPro" id="IPR029063">
    <property type="entry name" value="SAM-dependent_MTases_sf"/>
</dbReference>
<keyword evidence="1" id="KW-0489">Methyltransferase</keyword>
<dbReference type="Gene3D" id="3.40.50.150">
    <property type="entry name" value="Vaccinia Virus protein VP39"/>
    <property type="match status" value="1"/>
</dbReference>
<proteinExistence type="predicted"/>
<evidence type="ECO:0000313" key="1">
    <source>
        <dbReference type="EMBL" id="RPA81281.1"/>
    </source>
</evidence>
<dbReference type="OrthoDB" id="2013972at2759"/>
<dbReference type="GO" id="GO:0008168">
    <property type="term" value="F:methyltransferase activity"/>
    <property type="evidence" value="ECO:0007669"/>
    <property type="project" value="UniProtKB-KW"/>
</dbReference>
<dbReference type="EMBL" id="ML119681">
    <property type="protein sequence ID" value="RPA81281.1"/>
    <property type="molecule type" value="Genomic_DNA"/>
</dbReference>
<dbReference type="Proteomes" id="UP000275078">
    <property type="component" value="Unassembled WGS sequence"/>
</dbReference>
<keyword evidence="2" id="KW-1185">Reference proteome</keyword>
<organism evidence="1 2">
    <name type="scientific">Ascobolus immersus RN42</name>
    <dbReference type="NCBI Taxonomy" id="1160509"/>
    <lineage>
        <taxon>Eukaryota</taxon>
        <taxon>Fungi</taxon>
        <taxon>Dikarya</taxon>
        <taxon>Ascomycota</taxon>
        <taxon>Pezizomycotina</taxon>
        <taxon>Pezizomycetes</taxon>
        <taxon>Pezizales</taxon>
        <taxon>Ascobolaceae</taxon>
        <taxon>Ascobolus</taxon>
    </lineage>
</organism>
<dbReference type="STRING" id="1160509.A0A3N4IAQ9"/>
<accession>A0A3N4IAQ9</accession>
<keyword evidence="1" id="KW-0808">Transferase</keyword>
<dbReference type="PANTHER" id="PTHR43591:SF24">
    <property type="entry name" value="2-METHOXY-6-POLYPRENYL-1,4-BENZOQUINOL METHYLASE, MITOCHONDRIAL"/>
    <property type="match status" value="1"/>
</dbReference>